<dbReference type="Proteomes" id="UP000038009">
    <property type="component" value="Unassembled WGS sequence"/>
</dbReference>
<keyword evidence="3" id="KW-1185">Reference proteome</keyword>
<name>A0A0N0P319_LEPSE</name>
<proteinExistence type="predicted"/>
<reference evidence="2 3" key="1">
    <citation type="journal article" date="2015" name="PLoS Pathog.">
        <title>Leptomonas seymouri: Adaptations to the Dixenous Life Cycle Analyzed by Genome Sequencing, Transcriptome Profiling and Co-infection with Leishmania donovani.</title>
        <authorList>
            <person name="Kraeva N."/>
            <person name="Butenko A."/>
            <person name="Hlavacova J."/>
            <person name="Kostygov A."/>
            <person name="Myskova J."/>
            <person name="Grybchuk D."/>
            <person name="Lestinova T."/>
            <person name="Votypka J."/>
            <person name="Volf P."/>
            <person name="Opperdoes F."/>
            <person name="Flegontov P."/>
            <person name="Lukes J."/>
            <person name="Yurchenko V."/>
        </authorList>
    </citation>
    <scope>NUCLEOTIDE SEQUENCE [LARGE SCALE GENOMIC DNA]</scope>
    <source>
        <strain evidence="2 3">ATCC 30220</strain>
    </source>
</reference>
<sequence>MLHKYEKIDEAMSACVAFEYPLIVIVHGKLPSNLYNAEEAVHGGSSSDATTYSFLPPSYNTGTSQAFMNAGSSGSNSLFADDAVPFETTLTTPCQDAANVNAALGYLMRPANLSAAAAADRSAVAKAVSEGEELTLVNDFPLGRLEGGAAQREALLIALLESRLGSVTLLHLIEEGTPAYDSFSAAVPVPTAVGGADAMSAVLPRVHIFYAPTVGLSPLVLHGASLTPQNLYSCVQMGLLRPRNRTESDSDAHAGAPAVNSASAAASSLRSFFTSSVTSMSAEYERSRQRPLADAQHNNSTLPDTAASAATKAPITSTPAVRATGVSRADTLAAAHLISVAGLPTCFSTDPIPGSSSTTTPGSNKTFLTTPAMTMQTVWRAVEKHLDWAQHEVQQAQAASVWNGITPPKPGTKFTLTVAKSGTGAGDEKSAAAVVVKTLEEAGRVRLQDFPRNTVVQVEFEGWASAESPSPAAPVQPQQQQQPTPASASAADYVCEGDVCRRRLPGEVSDRSSEATASVSARKEPAPSATTPPALSAHSSPSSPASACSPSSPSPAEAAPASIKLHCSLPNGKTLDVDHLNPATDTLQAKVRPAVEEALGYSNFVFVCAYPAKRYSAEVDEPRLLRDIGLARSSALRVVSLDGPGSPNAPSAVGQQQLQGHAGATRQMLSNAASSLLSMLAGRGANPNSNAPPAASSSGVPSRAPPAPRRTYNSMAEMLAANEAAERETAMERLRQEQQQQQRQRRPFMGQDPADLAAAEQQQRLQGKKSNRYFGGGSTEYIAEDDAKASQKDTHGNDSSISSDPHRAMEDMTQGQQDTFLREQLQRLMQQHGSHTGMGEGTEEGGEETGSGDQRGGHERLRAFQGQGRRLAGDGPSSNVSVQPEPAASQNSPPSDASDAKENR</sequence>
<protein>
    <submittedName>
        <fullName evidence="2">Uncharacterized protein</fullName>
    </submittedName>
</protein>
<feature type="compositionally biased region" description="Basic and acidic residues" evidence="1">
    <location>
        <begin position="785"/>
        <end position="796"/>
    </location>
</feature>
<feature type="compositionally biased region" description="Polar residues" evidence="1">
    <location>
        <begin position="876"/>
        <end position="895"/>
    </location>
</feature>
<dbReference type="Gene3D" id="3.10.20.90">
    <property type="entry name" value="Phosphatidylinositol 3-kinase Catalytic Subunit, Chain A, domain 1"/>
    <property type="match status" value="1"/>
</dbReference>
<evidence type="ECO:0000256" key="1">
    <source>
        <dbReference type="SAM" id="MobiDB-lite"/>
    </source>
</evidence>
<organism evidence="2 3">
    <name type="scientific">Leptomonas seymouri</name>
    <dbReference type="NCBI Taxonomy" id="5684"/>
    <lineage>
        <taxon>Eukaryota</taxon>
        <taxon>Discoba</taxon>
        <taxon>Euglenozoa</taxon>
        <taxon>Kinetoplastea</taxon>
        <taxon>Metakinetoplastina</taxon>
        <taxon>Trypanosomatida</taxon>
        <taxon>Trypanosomatidae</taxon>
        <taxon>Leishmaniinae</taxon>
        <taxon>Leptomonas</taxon>
    </lineage>
</organism>
<comment type="caution">
    <text evidence="2">The sequence shown here is derived from an EMBL/GenBank/DDBJ whole genome shotgun (WGS) entry which is preliminary data.</text>
</comment>
<feature type="compositionally biased region" description="Low complexity" evidence="1">
    <location>
        <begin position="681"/>
        <end position="702"/>
    </location>
</feature>
<dbReference type="VEuPathDB" id="TriTrypDB:Lsey_0348_0040"/>
<feature type="region of interest" description="Disordered" evidence="1">
    <location>
        <begin position="284"/>
        <end position="322"/>
    </location>
</feature>
<feature type="compositionally biased region" description="Basic and acidic residues" evidence="1">
    <location>
        <begin position="725"/>
        <end position="736"/>
    </location>
</feature>
<dbReference type="OMA" id="PRVHIFF"/>
<accession>A0A0N0P319</accession>
<evidence type="ECO:0000313" key="3">
    <source>
        <dbReference type="Proteomes" id="UP000038009"/>
    </source>
</evidence>
<feature type="region of interest" description="Disordered" evidence="1">
    <location>
        <begin position="505"/>
        <end position="559"/>
    </location>
</feature>
<evidence type="ECO:0000313" key="2">
    <source>
        <dbReference type="EMBL" id="KPI83619.1"/>
    </source>
</evidence>
<feature type="region of interest" description="Disordered" evidence="1">
    <location>
        <begin position="681"/>
        <end position="710"/>
    </location>
</feature>
<feature type="region of interest" description="Disordered" evidence="1">
    <location>
        <begin position="466"/>
        <end position="490"/>
    </location>
</feature>
<dbReference type="EMBL" id="LJSK01000348">
    <property type="protein sequence ID" value="KPI83619.1"/>
    <property type="molecule type" value="Genomic_DNA"/>
</dbReference>
<feature type="region of interest" description="Disordered" evidence="1">
    <location>
        <begin position="641"/>
        <end position="664"/>
    </location>
</feature>
<dbReference type="OrthoDB" id="273699at2759"/>
<gene>
    <name evidence="2" type="ORF">ABL78_7345</name>
</gene>
<feature type="compositionally biased region" description="Low complexity" evidence="1">
    <location>
        <begin position="526"/>
        <end position="559"/>
    </location>
</feature>
<feature type="region of interest" description="Disordered" evidence="1">
    <location>
        <begin position="725"/>
        <end position="904"/>
    </location>
</feature>
<dbReference type="AlphaFoldDB" id="A0A0N0P319"/>